<dbReference type="SUPFAM" id="SSF53474">
    <property type="entry name" value="alpha/beta-Hydrolases"/>
    <property type="match status" value="1"/>
</dbReference>
<evidence type="ECO:0000259" key="2">
    <source>
        <dbReference type="Pfam" id="PF24096"/>
    </source>
</evidence>
<gene>
    <name evidence="3" type="ORF">Thini_1986</name>
</gene>
<evidence type="ECO:0000313" key="4">
    <source>
        <dbReference type="Proteomes" id="UP000005317"/>
    </source>
</evidence>
<reference evidence="4" key="1">
    <citation type="journal article" date="2011" name="Stand. Genomic Sci.">
        <title>Genome sequence of the filamentous, gliding Thiothrix nivea neotype strain (JP2(T)).</title>
        <authorList>
            <person name="Lapidus A."/>
            <person name="Nolan M."/>
            <person name="Lucas S."/>
            <person name="Glavina Del Rio T."/>
            <person name="Tice H."/>
            <person name="Cheng J.F."/>
            <person name="Tapia R."/>
            <person name="Han C."/>
            <person name="Goodwin L."/>
            <person name="Pitluck S."/>
            <person name="Liolios K."/>
            <person name="Pagani I."/>
            <person name="Ivanova N."/>
            <person name="Huntemann M."/>
            <person name="Mavromatis K."/>
            <person name="Mikhailova N."/>
            <person name="Pati A."/>
            <person name="Chen A."/>
            <person name="Palaniappan K."/>
            <person name="Land M."/>
            <person name="Brambilla E.M."/>
            <person name="Rohde M."/>
            <person name="Abt B."/>
            <person name="Verbarg S."/>
            <person name="Goker M."/>
            <person name="Bristow J."/>
            <person name="Eisen J.A."/>
            <person name="Markowitz V."/>
            <person name="Hugenholtz P."/>
            <person name="Kyrpides N.C."/>
            <person name="Klenk H.P."/>
            <person name="Woyke T."/>
        </authorList>
    </citation>
    <scope>NUCLEOTIDE SEQUENCE [LARGE SCALE GENOMIC DNA]</scope>
    <source>
        <strain evidence="4">ATCC 35100 / DSM 5205 / JP2</strain>
    </source>
</reference>
<proteinExistence type="predicted"/>
<dbReference type="Gene3D" id="3.40.50.1820">
    <property type="entry name" value="alpha/beta hydrolase"/>
    <property type="match status" value="2"/>
</dbReference>
<dbReference type="GO" id="GO:0006629">
    <property type="term" value="P:lipid metabolic process"/>
    <property type="evidence" value="ECO:0007669"/>
    <property type="project" value="InterPro"/>
</dbReference>
<dbReference type="GO" id="GO:0008374">
    <property type="term" value="F:O-acyltransferase activity"/>
    <property type="evidence" value="ECO:0007669"/>
    <property type="project" value="InterPro"/>
</dbReference>
<name>A0A656HGQ1_THINJ</name>
<feature type="domain" description="DUF7379" evidence="2">
    <location>
        <begin position="240"/>
        <end position="327"/>
    </location>
</feature>
<dbReference type="Pfam" id="PF12770">
    <property type="entry name" value="CHAT"/>
    <property type="match status" value="1"/>
</dbReference>
<dbReference type="InterPro" id="IPR029058">
    <property type="entry name" value="AB_hydrolase_fold"/>
</dbReference>
<dbReference type="PANTHER" id="PTHR37946">
    <property type="entry name" value="SLL1969 PROTEIN"/>
    <property type="match status" value="1"/>
</dbReference>
<organism evidence="3 4">
    <name type="scientific">Thiothrix nivea (strain ATCC 35100 / DSM 5205 / JP2)</name>
    <dbReference type="NCBI Taxonomy" id="870187"/>
    <lineage>
        <taxon>Bacteria</taxon>
        <taxon>Pseudomonadati</taxon>
        <taxon>Pseudomonadota</taxon>
        <taxon>Gammaproteobacteria</taxon>
        <taxon>Thiotrichales</taxon>
        <taxon>Thiotrichaceae</taxon>
        <taxon>Thiothrix</taxon>
    </lineage>
</organism>
<dbReference type="Pfam" id="PF20308">
    <property type="entry name" value="TPR-S"/>
    <property type="match status" value="1"/>
</dbReference>
<evidence type="ECO:0000259" key="1">
    <source>
        <dbReference type="Pfam" id="PF12770"/>
    </source>
</evidence>
<dbReference type="Pfam" id="PF24096">
    <property type="entry name" value="DUF7379"/>
    <property type="match status" value="1"/>
</dbReference>
<dbReference type="InterPro" id="IPR055803">
    <property type="entry name" value="DUF7379"/>
</dbReference>
<dbReference type="PANTHER" id="PTHR37946:SF1">
    <property type="entry name" value="SLL1969 PROTEIN"/>
    <property type="match status" value="1"/>
</dbReference>
<dbReference type="Proteomes" id="UP000005317">
    <property type="component" value="Unassembled WGS sequence"/>
</dbReference>
<sequence precursor="true">MPDPTPAPSSPLQFRLPAVAGTGSAAAQPPPAILRETSRSTTLAQDPFINDAVVSVAAVYELLSPSRSDATPAMASAKQGQLLALETEDGSTLFISAARLQERLQTLYPEAIGADGVIDLGKLRDREGANRGLGDWVWSKLSILNLSPDRIVEEAQKQLLKLAEDALQDQLGKKYRAELDLSLSWVGAKALMWAVESRLTGDDDRQGLYRWHDQELATTDYIRPDDPALQQAVRENKPILLFIHGTASSTMGSFGGLSKHGGQDWEALQRQFGGHVYGFEHRTFSASPIDNALLLANSLPAGARLAIVTHSRGGLVGDLLCTGRLDERLIQQYQRIPRPDKKEINVTQRELNQQFARQRDSQEQQQLRELSALLEQKNFRIERYLRVACPAGGTPLLSDNLDLFLSGLLSLMNWLVGSFTGALGNAMLSAFKRIVLEIANRRYEAHMVPGIEAMLVDAPMGKLLATAPRRPGVKMAVIAGDMNGGHPLKRLALMFTNWMFFDQQKNDLVVDTRSMFAGLARQTDTLALLDQGQEVNHFRYFNNPFTRKALHDWLAESNPQRSAGFGPLNTVQELGQLGRSATGQGHAPAGKRPVVVILPDFMGSHLATQGGQRLWLDMEVLTVNGIENIRLERKGVVAEAVVGLFYGQLIADLQATHDVVAFSYDWRQPLANSAAALAEKLAETLTSSGQQPVHLLAHGMGGLVARATLSGTQGLWERLVSRGGRLLMLGVPQQGCYLPVSTLLGKSSVSRKLARLAGEHLLPDMLAVLGAYPGLLALLPRNGVGGSAPDYSDPATWRGLLSHNRDPWFGDGLGVELDAQTLQAASHDASLSASALPHSGQMICIVGQAAATDCGIREQGGRLQLLATDGGDGVVTWQSATLAGLPDSCYWLMPVEHGALTDTPEYFPAIRELLESGETDRLVRGLPGSSRGNIATHAYEPGPEAYPSAEEFMRGVYNGEPRYQPAAGKLPGLEISVRAMDLRFAQLPVMCGHYAVDAISGAESIIDEYIVNGALRQRERLGVYADDVGSSTIVLNQRSDEEKHRGTGKGAVIIGLGDWSKISTQRITEAVAEGVLNFLLHNLENGLVEDGGEATVLSLNSLLIGHNSTTHISVEASVDAIVRGVCEANQRFNRNTRSKLWVGRLEFVELYRDTAITAAYAVRHLPGRMEKEFQRYQIAVRVTDTLSRGKGMRACLGGHMASGYWPRLIVTNDRPEQRDTSARKPAEFIKYVFLSERARAEGVVQQRQPDLIERLIAQSLCSSRYNRDVARTLFQLMIPLDFKAVARETNHLLLVVDADTANLPWEMIQADDEPLVLRVSMVRQLVSMRFRRSVTSTVQRSACVIGNPSSAGFYVHFHTDDSALRGQGLQPLPGAAREAAAIRTILNSAPQGYEVEALYPHPATAEPHHQALDVFNALYKRPYRILTIAAHGVVDAQHQDGRKRTGVVLSDGLLLTAAEIGQMEVVPELVFLNCCHLAVISGGEDGKLSELAGSAAAGTQSQPVAYNRLAYSLAQELIEIGVRCVVAAGWAVNDGAATTFAETFFHAFVNEQRAFGEAVHQARKKTYELDQNCNTWGAYQAYGDPAYVLDAQISRADDERAWNPVDPEELVLKLEKLRMDANRKFFRPTEDAYRKTCTSVRGLLQRSPPAWQKLAAVQFAIGNLYAEYVPNPESFQQAQAAYQAAINGVDSHGGIPVKALEQLANLEARASVEVSGVDAHRLVESAINRVTGLLEVTEGIQVKQVNGLKQVVGGDEANGGANAERWALLGSAWKRKAVLRQRSGSSWPQIAKALQQSRDAYLRVEGNIDDPDCNFYAMINRLQLDGLLLGDADGDECRNLGQQASRCLELARKRFAHSYDFFDAVMPVDAQVAVHLLIRPLAVPRIGALANLYRDAVRSVHSSDRQFDSVVRQLKLFAELLPARKGVGDRELARVLAEAVMALEQEV</sequence>
<dbReference type="EMBL" id="JH651384">
    <property type="protein sequence ID" value="EIJ34560.1"/>
    <property type="molecule type" value="Genomic_DNA"/>
</dbReference>
<evidence type="ECO:0000313" key="3">
    <source>
        <dbReference type="EMBL" id="EIJ34560.1"/>
    </source>
</evidence>
<dbReference type="Pfam" id="PF02450">
    <property type="entry name" value="LCAT"/>
    <property type="match status" value="1"/>
</dbReference>
<dbReference type="InterPro" id="IPR003386">
    <property type="entry name" value="LACT/PDAT_acylTrfase"/>
</dbReference>
<feature type="domain" description="CHAT" evidence="1">
    <location>
        <begin position="1268"/>
        <end position="1584"/>
    </location>
</feature>
<dbReference type="RefSeq" id="WP_002708488.1">
    <property type="nucleotide sequence ID" value="NZ_JH651384.1"/>
</dbReference>
<keyword evidence="4" id="KW-1185">Reference proteome</keyword>
<dbReference type="InterPro" id="IPR046880">
    <property type="entry name" value="TPR-S"/>
</dbReference>
<dbReference type="InterPro" id="IPR024983">
    <property type="entry name" value="CHAT_dom"/>
</dbReference>
<protein>
    <submittedName>
        <fullName evidence="3">Uncharacterized protein</fullName>
    </submittedName>
</protein>
<accession>A0A656HGQ1</accession>